<organism evidence="2 3">
    <name type="scientific">Methanobrevibacter millerae</name>
    <dbReference type="NCBI Taxonomy" id="230361"/>
    <lineage>
        <taxon>Archaea</taxon>
        <taxon>Methanobacteriati</taxon>
        <taxon>Methanobacteriota</taxon>
        <taxon>Methanomada group</taxon>
        <taxon>Methanobacteria</taxon>
        <taxon>Methanobacteriales</taxon>
        <taxon>Methanobacteriaceae</taxon>
        <taxon>Methanobrevibacter</taxon>
    </lineage>
</organism>
<dbReference type="EMBL" id="FMXB01000015">
    <property type="protein sequence ID" value="SDA63881.1"/>
    <property type="molecule type" value="Genomic_DNA"/>
</dbReference>
<gene>
    <name evidence="2" type="ORF">SAMN02910315_01868</name>
</gene>
<keyword evidence="3" id="KW-1185">Reference proteome</keyword>
<dbReference type="AlphaFoldDB" id="A0A1G5X0F7"/>
<dbReference type="InterPro" id="IPR025668">
    <property type="entry name" value="Tnp_DDE_dom"/>
</dbReference>
<feature type="domain" description="Transposase DDE" evidence="1">
    <location>
        <begin position="2"/>
        <end position="56"/>
    </location>
</feature>
<name>A0A1G5X0F7_9EURY</name>
<proteinExistence type="predicted"/>
<accession>A0A1G5X0F7</accession>
<reference evidence="2 3" key="1">
    <citation type="submission" date="2016-10" db="EMBL/GenBank/DDBJ databases">
        <authorList>
            <person name="Varghese N."/>
            <person name="Submissions S."/>
        </authorList>
    </citation>
    <scope>NUCLEOTIDE SEQUENCE [LARGE SCALE GENOMIC DNA]</scope>
    <source>
        <strain evidence="2 3">DSM 16643</strain>
    </source>
</reference>
<sequence>MEKQEYKDEYAKRSSVEGPFGILKEQFQIEKEVVIGMIRTEERLYLDALAYNLIRLYNITQEIENSTEDLEDFCERESVIHQLKLDVTIF</sequence>
<dbReference type="Pfam" id="PF13751">
    <property type="entry name" value="DDE_Tnp_1_6"/>
    <property type="match status" value="1"/>
</dbReference>
<evidence type="ECO:0000259" key="1">
    <source>
        <dbReference type="Pfam" id="PF13751"/>
    </source>
</evidence>
<dbReference type="Proteomes" id="UP000323439">
    <property type="component" value="Unassembled WGS sequence"/>
</dbReference>
<evidence type="ECO:0000313" key="3">
    <source>
        <dbReference type="Proteomes" id="UP000323439"/>
    </source>
</evidence>
<protein>
    <submittedName>
        <fullName evidence="2">Transposase DDE domain-containing protein</fullName>
    </submittedName>
</protein>
<evidence type="ECO:0000313" key="2">
    <source>
        <dbReference type="EMBL" id="SDA63881.1"/>
    </source>
</evidence>